<dbReference type="Proteomes" id="UP000813384">
    <property type="component" value="Unassembled WGS sequence"/>
</dbReference>
<dbReference type="AlphaFoldDB" id="A0A9E3ZSK1"/>
<name>A0A9E3ZSK1_9ENTE</name>
<gene>
    <name evidence="1" type="ORF">K8V42_01025</name>
</gene>
<evidence type="ECO:0000313" key="2">
    <source>
        <dbReference type="Proteomes" id="UP000813384"/>
    </source>
</evidence>
<dbReference type="EMBL" id="JAJJVO010000016">
    <property type="protein sequence ID" value="MCC9272874.1"/>
    <property type="molecule type" value="Genomic_DNA"/>
</dbReference>
<proteinExistence type="predicted"/>
<evidence type="ECO:0000313" key="1">
    <source>
        <dbReference type="EMBL" id="MCC9272874.1"/>
    </source>
</evidence>
<accession>A0A9E3ZSK1</accession>
<organism evidence="1 2">
    <name type="scientific">Enterococcus aquimarinus</name>
    <dbReference type="NCBI Taxonomy" id="328396"/>
    <lineage>
        <taxon>Bacteria</taxon>
        <taxon>Bacillati</taxon>
        <taxon>Bacillota</taxon>
        <taxon>Bacilli</taxon>
        <taxon>Lactobacillales</taxon>
        <taxon>Enterococcaceae</taxon>
        <taxon>Enterococcus</taxon>
    </lineage>
</organism>
<comment type="caution">
    <text evidence="1">The sequence shown here is derived from an EMBL/GenBank/DDBJ whole genome shotgun (WGS) entry which is preliminary data.</text>
</comment>
<reference evidence="1" key="1">
    <citation type="journal article" date="2021" name="PeerJ">
        <title>Extensive microbial diversity within the chicken gut microbiome revealed by metagenomics and culture.</title>
        <authorList>
            <person name="Gilroy R."/>
            <person name="Ravi A."/>
            <person name="Getino M."/>
            <person name="Pursley I."/>
            <person name="Horton D.L."/>
            <person name="Alikhan N.F."/>
            <person name="Baker D."/>
            <person name="Gharbi K."/>
            <person name="Hall N."/>
            <person name="Watson M."/>
            <person name="Adriaenssens E.M."/>
            <person name="Foster-Nyarko E."/>
            <person name="Jarju S."/>
            <person name="Secka A."/>
            <person name="Antonio M."/>
            <person name="Oren A."/>
            <person name="Chaudhuri R.R."/>
            <person name="La Ragione R."/>
            <person name="Hildebrand F."/>
            <person name="Pallen M.J."/>
        </authorList>
    </citation>
    <scope>NUCLEOTIDE SEQUENCE</scope>
    <source>
        <strain evidence="1">150</strain>
    </source>
</reference>
<protein>
    <submittedName>
        <fullName evidence="1">Uncharacterized protein</fullName>
    </submittedName>
</protein>
<reference evidence="1" key="2">
    <citation type="submission" date="2021-11" db="EMBL/GenBank/DDBJ databases">
        <authorList>
            <person name="Gilroy R."/>
        </authorList>
    </citation>
    <scope>NUCLEOTIDE SEQUENCE</scope>
    <source>
        <strain evidence="1">150</strain>
    </source>
</reference>
<sequence>MTPIQAITALFDAWDGQFTGAERLLADIQPLFGTLQETQDFTPAERQALQELLPRYEKLRYFLQQEKARVQREASRLNQAAQKKRDYVKFNESSGYEFYY</sequence>